<keyword evidence="4" id="KW-0408">Iron</keyword>
<keyword evidence="1" id="KW-0001">2Fe-2S</keyword>
<accession>A0ABY1JEZ3</accession>
<dbReference type="PANTHER" id="PTHR44379">
    <property type="entry name" value="OXIDOREDUCTASE WITH IRON-SULFUR SUBUNIT"/>
    <property type="match status" value="1"/>
</dbReference>
<dbReference type="Gene3D" id="1.10.150.120">
    <property type="entry name" value="[2Fe-2S]-binding domain"/>
    <property type="match status" value="1"/>
</dbReference>
<dbReference type="PANTHER" id="PTHR44379:SF8">
    <property type="entry name" value="XANTHINE DEHYDROGENASE IRON-SULFUR-BINDING SUBUNIT XDHC-RELATED"/>
    <property type="match status" value="1"/>
</dbReference>
<evidence type="ECO:0000256" key="2">
    <source>
        <dbReference type="ARBA" id="ARBA00022723"/>
    </source>
</evidence>
<dbReference type="InterPro" id="IPR051452">
    <property type="entry name" value="Diverse_Oxidoreductases"/>
</dbReference>
<dbReference type="InterPro" id="IPR012675">
    <property type="entry name" value="Beta-grasp_dom_sf"/>
</dbReference>
<evidence type="ECO:0000259" key="6">
    <source>
        <dbReference type="PROSITE" id="PS51085"/>
    </source>
</evidence>
<evidence type="ECO:0000313" key="7">
    <source>
        <dbReference type="EMBL" id="SIN75626.1"/>
    </source>
</evidence>
<proteinExistence type="predicted"/>
<keyword evidence="8" id="KW-1185">Reference proteome</keyword>
<reference evidence="7 8" key="1">
    <citation type="submission" date="2016-11" db="EMBL/GenBank/DDBJ databases">
        <authorList>
            <person name="Varghese N."/>
            <person name="Submissions S."/>
        </authorList>
    </citation>
    <scope>NUCLEOTIDE SEQUENCE [LARGE SCALE GENOMIC DNA]</scope>
    <source>
        <strain evidence="7 8">DSM 20664</strain>
    </source>
</reference>
<dbReference type="InterPro" id="IPR001041">
    <property type="entry name" value="2Fe-2S_ferredoxin-type"/>
</dbReference>
<sequence length="157" mass="17042">MEIKMILNGRDEFFDVDPSIRLIDFLRSRGLTSVKEGCGEGECGACTVLLDGKAVTACTLFAFQAHGHEITTLEGLQKDGELDVIQRAFIENDAVQCGFCTPGMIMAVKALLKENPNPTAEDIYIAIEGNLCRCTGYLPIVKAVLQIVREGAGKECL</sequence>
<dbReference type="RefSeq" id="WP_074199925.1">
    <property type="nucleotide sequence ID" value="NZ_FSQZ01000001.1"/>
</dbReference>
<dbReference type="Proteomes" id="UP000185093">
    <property type="component" value="Unassembled WGS sequence"/>
</dbReference>
<protein>
    <submittedName>
        <fullName evidence="7">Carbon-monoxide dehydrogenase small subunit</fullName>
    </submittedName>
</protein>
<dbReference type="PROSITE" id="PS51085">
    <property type="entry name" value="2FE2S_FER_2"/>
    <property type="match status" value="1"/>
</dbReference>
<evidence type="ECO:0000256" key="5">
    <source>
        <dbReference type="ARBA" id="ARBA00023014"/>
    </source>
</evidence>
<dbReference type="Gene3D" id="3.10.20.30">
    <property type="match status" value="1"/>
</dbReference>
<feature type="domain" description="2Fe-2S ferredoxin-type" evidence="6">
    <location>
        <begin position="1"/>
        <end position="76"/>
    </location>
</feature>
<dbReference type="InterPro" id="IPR006058">
    <property type="entry name" value="2Fe2S_fd_BS"/>
</dbReference>
<dbReference type="Pfam" id="PF00111">
    <property type="entry name" value="Fer2"/>
    <property type="match status" value="1"/>
</dbReference>
<dbReference type="CDD" id="cd00207">
    <property type="entry name" value="fer2"/>
    <property type="match status" value="1"/>
</dbReference>
<dbReference type="InterPro" id="IPR036010">
    <property type="entry name" value="2Fe-2S_ferredoxin-like_sf"/>
</dbReference>
<keyword evidence="3" id="KW-0560">Oxidoreductase</keyword>
<dbReference type="Pfam" id="PF01799">
    <property type="entry name" value="Fer2_2"/>
    <property type="match status" value="1"/>
</dbReference>
<dbReference type="InterPro" id="IPR002888">
    <property type="entry name" value="2Fe-2S-bd"/>
</dbReference>
<keyword evidence="5" id="KW-0411">Iron-sulfur</keyword>
<organism evidence="7 8">
    <name type="scientific">Acetomicrobium flavidum</name>
    <dbReference type="NCBI Taxonomy" id="49896"/>
    <lineage>
        <taxon>Bacteria</taxon>
        <taxon>Thermotogati</taxon>
        <taxon>Synergistota</taxon>
        <taxon>Synergistia</taxon>
        <taxon>Synergistales</taxon>
        <taxon>Acetomicrobiaceae</taxon>
        <taxon>Acetomicrobium</taxon>
    </lineage>
</organism>
<dbReference type="EMBL" id="FSQZ01000001">
    <property type="protein sequence ID" value="SIN75626.1"/>
    <property type="molecule type" value="Genomic_DNA"/>
</dbReference>
<evidence type="ECO:0000313" key="8">
    <source>
        <dbReference type="Proteomes" id="UP000185093"/>
    </source>
</evidence>
<keyword evidence="2" id="KW-0479">Metal-binding</keyword>
<dbReference type="InterPro" id="IPR036884">
    <property type="entry name" value="2Fe-2S-bd_dom_sf"/>
</dbReference>
<dbReference type="SUPFAM" id="SSF54292">
    <property type="entry name" value="2Fe-2S ferredoxin-like"/>
    <property type="match status" value="1"/>
</dbReference>
<evidence type="ECO:0000256" key="4">
    <source>
        <dbReference type="ARBA" id="ARBA00023004"/>
    </source>
</evidence>
<comment type="caution">
    <text evidence="7">The sequence shown here is derived from an EMBL/GenBank/DDBJ whole genome shotgun (WGS) entry which is preliminary data.</text>
</comment>
<evidence type="ECO:0000256" key="3">
    <source>
        <dbReference type="ARBA" id="ARBA00023002"/>
    </source>
</evidence>
<dbReference type="PROSITE" id="PS00197">
    <property type="entry name" value="2FE2S_FER_1"/>
    <property type="match status" value="1"/>
</dbReference>
<dbReference type="SUPFAM" id="SSF47741">
    <property type="entry name" value="CO dehydrogenase ISP C-domain like"/>
    <property type="match status" value="1"/>
</dbReference>
<name>A0ABY1JEZ3_9BACT</name>
<gene>
    <name evidence="7" type="ORF">SAMN05444368_1733</name>
</gene>
<evidence type="ECO:0000256" key="1">
    <source>
        <dbReference type="ARBA" id="ARBA00022714"/>
    </source>
</evidence>